<comment type="caution">
    <text evidence="3">The sequence shown here is derived from an EMBL/GenBank/DDBJ whole genome shotgun (WGS) entry which is preliminary data.</text>
</comment>
<evidence type="ECO:0000256" key="1">
    <source>
        <dbReference type="ARBA" id="ARBA00022801"/>
    </source>
</evidence>
<keyword evidence="1 3" id="KW-0378">Hydrolase</keyword>
<dbReference type="Proteomes" id="UP001589776">
    <property type="component" value="Unassembled WGS sequence"/>
</dbReference>
<organism evidence="3 4">
    <name type="scientific">Paenibacillus chartarius</name>
    <dbReference type="NCBI Taxonomy" id="747481"/>
    <lineage>
        <taxon>Bacteria</taxon>
        <taxon>Bacillati</taxon>
        <taxon>Bacillota</taxon>
        <taxon>Bacilli</taxon>
        <taxon>Bacillales</taxon>
        <taxon>Paenibacillaceae</taxon>
        <taxon>Paenibacillus</taxon>
    </lineage>
</organism>
<dbReference type="InterPro" id="IPR050300">
    <property type="entry name" value="GDXG_lipolytic_enzyme"/>
</dbReference>
<dbReference type="PANTHER" id="PTHR48081">
    <property type="entry name" value="AB HYDROLASE SUPERFAMILY PROTEIN C4A8.06C"/>
    <property type="match status" value="1"/>
</dbReference>
<protein>
    <submittedName>
        <fullName evidence="3">Alpha/beta hydrolase</fullName>
    </submittedName>
</protein>
<feature type="domain" description="BD-FAE-like" evidence="2">
    <location>
        <begin position="33"/>
        <end position="218"/>
    </location>
</feature>
<dbReference type="SUPFAM" id="SSF53474">
    <property type="entry name" value="alpha/beta-Hydrolases"/>
    <property type="match status" value="1"/>
</dbReference>
<dbReference type="Pfam" id="PF20434">
    <property type="entry name" value="BD-FAE"/>
    <property type="match status" value="1"/>
</dbReference>
<dbReference type="EMBL" id="JBHLWN010000067">
    <property type="protein sequence ID" value="MFC0213945.1"/>
    <property type="molecule type" value="Genomic_DNA"/>
</dbReference>
<dbReference type="InterPro" id="IPR049492">
    <property type="entry name" value="BD-FAE-like_dom"/>
</dbReference>
<dbReference type="RefSeq" id="WP_377471274.1">
    <property type="nucleotide sequence ID" value="NZ_JBHLWN010000067.1"/>
</dbReference>
<dbReference type="PANTHER" id="PTHR48081:SF6">
    <property type="entry name" value="PEPTIDASE S9 PROLYL OLIGOPEPTIDASE CATALYTIC DOMAIN-CONTAINING PROTEIN"/>
    <property type="match status" value="1"/>
</dbReference>
<keyword evidence="4" id="KW-1185">Reference proteome</keyword>
<evidence type="ECO:0000313" key="3">
    <source>
        <dbReference type="EMBL" id="MFC0213945.1"/>
    </source>
</evidence>
<reference evidence="3 4" key="1">
    <citation type="submission" date="2024-09" db="EMBL/GenBank/DDBJ databases">
        <authorList>
            <person name="Sun Q."/>
            <person name="Mori K."/>
        </authorList>
    </citation>
    <scope>NUCLEOTIDE SEQUENCE [LARGE SCALE GENOMIC DNA]</scope>
    <source>
        <strain evidence="3 4">CCM 7759</strain>
    </source>
</reference>
<evidence type="ECO:0000313" key="4">
    <source>
        <dbReference type="Proteomes" id="UP001589776"/>
    </source>
</evidence>
<dbReference type="Gene3D" id="3.40.50.1820">
    <property type="entry name" value="alpha/beta hydrolase"/>
    <property type="match status" value="1"/>
</dbReference>
<name>A0ABV6DMR8_9BACL</name>
<dbReference type="GO" id="GO:0016787">
    <property type="term" value="F:hydrolase activity"/>
    <property type="evidence" value="ECO:0007669"/>
    <property type="project" value="UniProtKB-KW"/>
</dbReference>
<proteinExistence type="predicted"/>
<gene>
    <name evidence="3" type="ORF">ACFFK0_16050</name>
</gene>
<evidence type="ECO:0000259" key="2">
    <source>
        <dbReference type="Pfam" id="PF20434"/>
    </source>
</evidence>
<dbReference type="InterPro" id="IPR029058">
    <property type="entry name" value="AB_hydrolase_fold"/>
</dbReference>
<sequence>MSWETYELWPEGAPLTAGTTDEDRPAVTWYPAPGEGIKSVVVVCPGGGYGRRAAHEGHDVALWLNSVGISAAVLRYRVAPYREPAPQLDAARAIRYVRSRAEEWGIDRERVAILGFSAGGHLACVTSNWGDDGDSGAEDPVERFSSRVQAAVLCYPVITMGAFTHAGSKLNLLGEAPSDELVERYSGEKQVHAATPPTFIWFTADDGAVPVENALDYAAALRQAGVPFALHVFESGRHGLGLSKDHEEAKPWTDLCAAWLRKRGFC</sequence>
<accession>A0ABV6DMR8</accession>